<keyword evidence="1" id="KW-0732">Signal</keyword>
<keyword evidence="5" id="KW-1185">Reference proteome</keyword>
<evidence type="ECO:0000313" key="3">
    <source>
        <dbReference type="EMBL" id="TCS68190.1"/>
    </source>
</evidence>
<evidence type="ECO:0000256" key="1">
    <source>
        <dbReference type="SAM" id="SignalP"/>
    </source>
</evidence>
<dbReference type="EMBL" id="BHEO01000002">
    <property type="protein sequence ID" value="GBU03902.1"/>
    <property type="molecule type" value="Genomic_DNA"/>
</dbReference>
<name>A0A4R3JNQ9_9FIRM</name>
<evidence type="ECO:0000313" key="2">
    <source>
        <dbReference type="EMBL" id="GBU03902.1"/>
    </source>
</evidence>
<reference evidence="2 5" key="1">
    <citation type="journal article" date="2018" name="Int. J. Syst. Evol. Microbiol.">
        <title>Draft Genome Sequence of Faecalimonas umbilicata JCM 30896T, an Acetate-Producing Bacterium Isolated from Human Feces.</title>
        <authorList>
            <person name="Sakamoto M."/>
            <person name="Ikeyama N."/>
            <person name="Yuki M."/>
            <person name="Ohkuma M."/>
        </authorList>
    </citation>
    <scope>NUCLEOTIDE SEQUENCE [LARGE SCALE GENOMIC DNA]</scope>
    <source>
        <strain evidence="2 5">EGH7</strain>
    </source>
</reference>
<sequence length="99" mass="11090">MKKKSIGILLLGLTLAGSSMVVAPEVMAGEKVDVIDERGINTYEKREVKYFTQQNWPASYSYTEYVGNVKMTGTLYAKNWYYDGGFYVVTYAGTLVGYS</sequence>
<feature type="signal peptide" evidence="1">
    <location>
        <begin position="1"/>
        <end position="23"/>
    </location>
</feature>
<evidence type="ECO:0000313" key="4">
    <source>
        <dbReference type="Proteomes" id="UP000294613"/>
    </source>
</evidence>
<dbReference type="Proteomes" id="UP000294613">
    <property type="component" value="Unassembled WGS sequence"/>
</dbReference>
<organism evidence="3 4">
    <name type="scientific">Faecalimonas umbilicata</name>
    <dbReference type="NCBI Taxonomy" id="1912855"/>
    <lineage>
        <taxon>Bacteria</taxon>
        <taxon>Bacillati</taxon>
        <taxon>Bacillota</taxon>
        <taxon>Clostridia</taxon>
        <taxon>Lachnospirales</taxon>
        <taxon>Lachnospiraceae</taxon>
        <taxon>Faecalimonas</taxon>
    </lineage>
</organism>
<accession>A0A4R3JNQ9</accession>
<protein>
    <submittedName>
        <fullName evidence="3">Uncharacterized protein</fullName>
    </submittedName>
</protein>
<dbReference type="EMBL" id="SLZV01000010">
    <property type="protein sequence ID" value="TCS68190.1"/>
    <property type="molecule type" value="Genomic_DNA"/>
</dbReference>
<evidence type="ECO:0000313" key="5">
    <source>
        <dbReference type="Proteomes" id="UP000702954"/>
    </source>
</evidence>
<feature type="chain" id="PRO_5039173629" evidence="1">
    <location>
        <begin position="24"/>
        <end position="99"/>
    </location>
</feature>
<gene>
    <name evidence="3" type="ORF">EDD74_11015</name>
    <name evidence="2" type="ORF">FAEUMB_04430</name>
</gene>
<proteinExistence type="predicted"/>
<dbReference type="AlphaFoldDB" id="A0A4R3JNQ9"/>
<comment type="caution">
    <text evidence="3">The sequence shown here is derived from an EMBL/GenBank/DDBJ whole genome shotgun (WGS) entry which is preliminary data.</text>
</comment>
<dbReference type="RefSeq" id="WP_116441075.1">
    <property type="nucleotide sequence ID" value="NZ_BHEO01000002.1"/>
</dbReference>
<dbReference type="Proteomes" id="UP000702954">
    <property type="component" value="Unassembled WGS sequence"/>
</dbReference>
<reference evidence="3 4" key="2">
    <citation type="submission" date="2019-03" db="EMBL/GenBank/DDBJ databases">
        <title>Genomic Encyclopedia of Type Strains, Phase IV (KMG-IV): sequencing the most valuable type-strain genomes for metagenomic binning, comparative biology and taxonomic classification.</title>
        <authorList>
            <person name="Goeker M."/>
        </authorList>
    </citation>
    <scope>NUCLEOTIDE SEQUENCE [LARGE SCALE GENOMIC DNA]</scope>
    <source>
        <strain evidence="3 4">DSM 103426</strain>
    </source>
</reference>